<evidence type="ECO:0000313" key="2">
    <source>
        <dbReference type="Proteomes" id="UP001054945"/>
    </source>
</evidence>
<protein>
    <submittedName>
        <fullName evidence="1">Uncharacterized protein</fullName>
    </submittedName>
</protein>
<evidence type="ECO:0000313" key="1">
    <source>
        <dbReference type="EMBL" id="GIX97332.1"/>
    </source>
</evidence>
<dbReference type="AlphaFoldDB" id="A0AAV4PQ45"/>
<dbReference type="Proteomes" id="UP001054945">
    <property type="component" value="Unassembled WGS sequence"/>
</dbReference>
<keyword evidence="2" id="KW-1185">Reference proteome</keyword>
<reference evidence="1 2" key="1">
    <citation type="submission" date="2021-06" db="EMBL/GenBank/DDBJ databases">
        <title>Caerostris extrusa draft genome.</title>
        <authorList>
            <person name="Kono N."/>
            <person name="Arakawa K."/>
        </authorList>
    </citation>
    <scope>NUCLEOTIDE SEQUENCE [LARGE SCALE GENOMIC DNA]</scope>
</reference>
<sequence>MGYKEVNECEMSQCCHLLRCPRSIPRLPRRSGIRRPLLAAGPYGLGLGKGLIAAPAVATVSSQRTAINHVAPAARIAAGPVALVGNGLIGNGLIGNGLYGNGLIGNGLIGNGYLGNGVIAGNGILANGLVAGHAGLAGAPLAIGGGLLGAPVGLGVGKLGLGLAGPLGLGLGKAIL</sequence>
<name>A0AAV4PQ45_CAEEX</name>
<gene>
    <name evidence="1" type="ORF">CEXT_500421</name>
</gene>
<dbReference type="EMBL" id="BPLR01004764">
    <property type="protein sequence ID" value="GIX97332.1"/>
    <property type="molecule type" value="Genomic_DNA"/>
</dbReference>
<comment type="caution">
    <text evidence="1">The sequence shown here is derived from an EMBL/GenBank/DDBJ whole genome shotgun (WGS) entry which is preliminary data.</text>
</comment>
<proteinExistence type="predicted"/>
<accession>A0AAV4PQ45</accession>
<organism evidence="1 2">
    <name type="scientific">Caerostris extrusa</name>
    <name type="common">Bark spider</name>
    <name type="synonym">Caerostris bankana</name>
    <dbReference type="NCBI Taxonomy" id="172846"/>
    <lineage>
        <taxon>Eukaryota</taxon>
        <taxon>Metazoa</taxon>
        <taxon>Ecdysozoa</taxon>
        <taxon>Arthropoda</taxon>
        <taxon>Chelicerata</taxon>
        <taxon>Arachnida</taxon>
        <taxon>Araneae</taxon>
        <taxon>Araneomorphae</taxon>
        <taxon>Entelegynae</taxon>
        <taxon>Araneoidea</taxon>
        <taxon>Araneidae</taxon>
        <taxon>Caerostris</taxon>
    </lineage>
</organism>